<evidence type="ECO:0000256" key="1">
    <source>
        <dbReference type="SAM" id="MobiDB-lite"/>
    </source>
</evidence>
<comment type="caution">
    <text evidence="2">The sequence shown here is derived from an EMBL/GenBank/DDBJ whole genome shotgun (WGS) entry which is preliminary data.</text>
</comment>
<gene>
    <name evidence="2" type="ORF">LCGC14_2331890</name>
</gene>
<name>A0A0F9D238_9ZZZZ</name>
<feature type="compositionally biased region" description="Basic and acidic residues" evidence="1">
    <location>
        <begin position="16"/>
        <end position="28"/>
    </location>
</feature>
<accession>A0A0F9D238</accession>
<feature type="region of interest" description="Disordered" evidence="1">
    <location>
        <begin position="1"/>
        <end position="117"/>
    </location>
</feature>
<feature type="compositionally biased region" description="Basic and acidic residues" evidence="1">
    <location>
        <begin position="63"/>
        <end position="84"/>
    </location>
</feature>
<protein>
    <submittedName>
        <fullName evidence="2">Uncharacterized protein</fullName>
    </submittedName>
</protein>
<feature type="non-terminal residue" evidence="2">
    <location>
        <position position="179"/>
    </location>
</feature>
<feature type="compositionally biased region" description="Basic and acidic residues" evidence="1">
    <location>
        <begin position="92"/>
        <end position="112"/>
    </location>
</feature>
<sequence>MTEPKEPPKAPAKAPPKPDETPEAKVQADRQALADSIDAGVAIEYAEQPGGDVAPAPSPATSAEKKPKAEETPEAKEAREKLEAEASASKEGPGEGEPKVKGKPGEGDEDPFKGLAELTPKELLSKLLEHSTVGPILQGWADRSGDAQSLTAVEQERVGIADEAKRQAENGHWDEHFGG</sequence>
<dbReference type="AlphaFoldDB" id="A0A0F9D238"/>
<reference evidence="2" key="1">
    <citation type="journal article" date="2015" name="Nature">
        <title>Complex archaea that bridge the gap between prokaryotes and eukaryotes.</title>
        <authorList>
            <person name="Spang A."/>
            <person name="Saw J.H."/>
            <person name="Jorgensen S.L."/>
            <person name="Zaremba-Niedzwiedzka K."/>
            <person name="Martijn J."/>
            <person name="Lind A.E."/>
            <person name="van Eijk R."/>
            <person name="Schleper C."/>
            <person name="Guy L."/>
            <person name="Ettema T.J."/>
        </authorList>
    </citation>
    <scope>NUCLEOTIDE SEQUENCE</scope>
</reference>
<evidence type="ECO:0000313" key="2">
    <source>
        <dbReference type="EMBL" id="KKL47801.1"/>
    </source>
</evidence>
<organism evidence="2">
    <name type="scientific">marine sediment metagenome</name>
    <dbReference type="NCBI Taxonomy" id="412755"/>
    <lineage>
        <taxon>unclassified sequences</taxon>
        <taxon>metagenomes</taxon>
        <taxon>ecological metagenomes</taxon>
    </lineage>
</organism>
<dbReference type="EMBL" id="LAZR01033539">
    <property type="protein sequence ID" value="KKL47801.1"/>
    <property type="molecule type" value="Genomic_DNA"/>
</dbReference>
<proteinExistence type="predicted"/>